<dbReference type="OrthoDB" id="2237225at2"/>
<dbReference type="AlphaFoldDB" id="A0A0H4QGX6"/>
<protein>
    <submittedName>
        <fullName evidence="1">Uncharacterized protein</fullName>
    </submittedName>
</protein>
<keyword evidence="2" id="KW-1185">Reference proteome</keyword>
<proteinExistence type="predicted"/>
<accession>A0A0H4QGX6</accession>
<organism evidence="1 2">
    <name type="scientific">Companilactobacillus ginsenosidimutans</name>
    <dbReference type="NCBI Taxonomy" id="1007676"/>
    <lineage>
        <taxon>Bacteria</taxon>
        <taxon>Bacillati</taxon>
        <taxon>Bacillota</taxon>
        <taxon>Bacilli</taxon>
        <taxon>Lactobacillales</taxon>
        <taxon>Lactobacillaceae</taxon>
        <taxon>Companilactobacillus</taxon>
    </lineage>
</organism>
<name>A0A0H4QGX6_9LACO</name>
<evidence type="ECO:0000313" key="2">
    <source>
        <dbReference type="Proteomes" id="UP000036106"/>
    </source>
</evidence>
<sequence length="70" mass="8022">MHFIVLIDVDKQSYAYHASSLKQSDIDAVEKSLFDKISQVENRKPVGLHDLTTDSPTFHSVQVMDQYLQI</sequence>
<evidence type="ECO:0000313" key="1">
    <source>
        <dbReference type="EMBL" id="AKP67664.1"/>
    </source>
</evidence>
<dbReference type="EMBL" id="CP012034">
    <property type="protein sequence ID" value="AKP67664.1"/>
    <property type="molecule type" value="Genomic_DNA"/>
</dbReference>
<dbReference type="KEGG" id="lgn:ABM34_09080"/>
<dbReference type="PATRIC" id="fig|1007676.4.peg.1838"/>
<gene>
    <name evidence="1" type="ORF">ABM34_09080</name>
</gene>
<reference evidence="2" key="1">
    <citation type="submission" date="2015-07" db="EMBL/GenBank/DDBJ databases">
        <title>Lactobacillus ginsenosidimutans/EMML 3141/ whole genome sequencing.</title>
        <authorList>
            <person name="Kim M.K."/>
            <person name="Im W.-T."/>
            <person name="Srinivasan S."/>
            <person name="Lee J.-J."/>
        </authorList>
    </citation>
    <scope>NUCLEOTIDE SEQUENCE [LARGE SCALE GENOMIC DNA]</scope>
    <source>
        <strain evidence="2">EMML 3041</strain>
    </source>
</reference>
<dbReference type="Proteomes" id="UP000036106">
    <property type="component" value="Chromosome"/>
</dbReference>
<dbReference type="RefSeq" id="WP_048705168.1">
    <property type="nucleotide sequence ID" value="NZ_CP012034.1"/>
</dbReference>